<sequence>MRAGKPQTDTAGSFRPDYECWGAVLRLIYIRRLLRGSITATASYYALKLYNKGNAAFTIRAGGRMEGAQKLRCEGNFMLISDVRPMRNPILMDDTAAMNQCRIQILAPIAAGNDFLYVHTKRDQEQNELLKIFYKIVWKDMTAPLFKDLEKSYLTYVELKIAKPSD</sequence>
<evidence type="ECO:0000313" key="1">
    <source>
        <dbReference type="EMBL" id="GBP19371.1"/>
    </source>
</evidence>
<dbReference type="AlphaFoldDB" id="A0A4C1TZ63"/>
<keyword evidence="2" id="KW-1185">Reference proteome</keyword>
<gene>
    <name evidence="1" type="ORF">EVAR_12412_1</name>
</gene>
<dbReference type="EMBL" id="BGZK01000107">
    <property type="protein sequence ID" value="GBP19371.1"/>
    <property type="molecule type" value="Genomic_DNA"/>
</dbReference>
<dbReference type="Proteomes" id="UP000299102">
    <property type="component" value="Unassembled WGS sequence"/>
</dbReference>
<evidence type="ECO:0000313" key="2">
    <source>
        <dbReference type="Proteomes" id="UP000299102"/>
    </source>
</evidence>
<protein>
    <submittedName>
        <fullName evidence="1">Uncharacterized protein</fullName>
    </submittedName>
</protein>
<accession>A0A4C1TZ63</accession>
<reference evidence="1 2" key="1">
    <citation type="journal article" date="2019" name="Commun. Biol.">
        <title>The bagworm genome reveals a unique fibroin gene that provides high tensile strength.</title>
        <authorList>
            <person name="Kono N."/>
            <person name="Nakamura H."/>
            <person name="Ohtoshi R."/>
            <person name="Tomita M."/>
            <person name="Numata K."/>
            <person name="Arakawa K."/>
        </authorList>
    </citation>
    <scope>NUCLEOTIDE SEQUENCE [LARGE SCALE GENOMIC DNA]</scope>
</reference>
<proteinExistence type="predicted"/>
<comment type="caution">
    <text evidence="1">The sequence shown here is derived from an EMBL/GenBank/DDBJ whole genome shotgun (WGS) entry which is preliminary data.</text>
</comment>
<name>A0A4C1TZ63_EUMVA</name>
<organism evidence="1 2">
    <name type="scientific">Eumeta variegata</name>
    <name type="common">Bagworm moth</name>
    <name type="synonym">Eumeta japonica</name>
    <dbReference type="NCBI Taxonomy" id="151549"/>
    <lineage>
        <taxon>Eukaryota</taxon>
        <taxon>Metazoa</taxon>
        <taxon>Ecdysozoa</taxon>
        <taxon>Arthropoda</taxon>
        <taxon>Hexapoda</taxon>
        <taxon>Insecta</taxon>
        <taxon>Pterygota</taxon>
        <taxon>Neoptera</taxon>
        <taxon>Endopterygota</taxon>
        <taxon>Lepidoptera</taxon>
        <taxon>Glossata</taxon>
        <taxon>Ditrysia</taxon>
        <taxon>Tineoidea</taxon>
        <taxon>Psychidae</taxon>
        <taxon>Oiketicinae</taxon>
        <taxon>Eumeta</taxon>
    </lineage>
</organism>